<dbReference type="AlphaFoldDB" id="A0A8S1ZLE5"/>
<dbReference type="PANTHER" id="PTHR31124">
    <property type="entry name" value="APICAL MERISTEM FORMATION PROTEIN-RELATED-RELATED"/>
    <property type="match status" value="1"/>
</dbReference>
<gene>
    <name evidence="7" type="ORF">AARE701A_LOCUS4347</name>
</gene>
<comment type="similarity">
    <text evidence="1">Belongs to the glycosyl hydrolase 1 family.</text>
</comment>
<dbReference type="InterPro" id="IPR003441">
    <property type="entry name" value="NAC-dom"/>
</dbReference>
<dbReference type="Gene3D" id="2.170.150.80">
    <property type="entry name" value="NAC domain"/>
    <property type="match status" value="1"/>
</dbReference>
<dbReference type="GO" id="GO:0003677">
    <property type="term" value="F:DNA binding"/>
    <property type="evidence" value="ECO:0007669"/>
    <property type="project" value="UniProtKB-KW"/>
</dbReference>
<feature type="domain" description="NAC" evidence="6">
    <location>
        <begin position="1"/>
        <end position="138"/>
    </location>
</feature>
<feature type="domain" description="NAC" evidence="6">
    <location>
        <begin position="163"/>
        <end position="314"/>
    </location>
</feature>
<keyword evidence="5" id="KW-0539">Nucleus</keyword>
<accession>A0A8S1ZLE5</accession>
<sequence>MVELLNAEDEVIISRYLKRRIVNGDSWPANFIEDANVFNKNPYVEFDSERPRFVIVKPRTEACGKTDGCESGCWRIIGRDKLIKSKATGKILGFKKILKFCKKTKPREYKRSWVMEEYRLTNNLNWKQDHVICKIRFLFEAEIIFLLTKHFNTTSESLLRNKLLPSYGFYSHDEQENDEFYCVKIMSSEGDDWPSYVINNVYCLHPLELVDPQDEKFQRFGICIFANKTKAIRDKCDGGYWKLLRHDRPIKAEFGTIGYKRLFEFCETEKEGYARNGKDVKDMQGGSIGFSLFIIGLIPSTSSKDDVIATQRAQDFYVGWFLGPLIFGDFPDTMKRTIGSRLPVFYEKESEEVKGSSDFVGVIHYHAASVTSIKSKPSLKYDVAPWAMEVVLEFIKQRYDNPPVYILENGTPTMKQGSQLKQKDTPRVKYLHACIGGVLKSIRNGSNTRGYFVWSFMDLYELIGGYEVGFGLYSVNFSDPHRKRSPRLSAHWYSHFLNGTTAFLGSQGITELQRNLSSSF</sequence>
<evidence type="ECO:0000313" key="7">
    <source>
        <dbReference type="EMBL" id="CAE5962681.1"/>
    </source>
</evidence>
<dbReference type="GO" id="GO:0005975">
    <property type="term" value="P:carbohydrate metabolic process"/>
    <property type="evidence" value="ECO:0007669"/>
    <property type="project" value="InterPro"/>
</dbReference>
<proteinExistence type="inferred from homology"/>
<evidence type="ECO:0000256" key="4">
    <source>
        <dbReference type="ARBA" id="ARBA00023163"/>
    </source>
</evidence>
<dbReference type="SUPFAM" id="SSF101941">
    <property type="entry name" value="NAC domain"/>
    <property type="match status" value="2"/>
</dbReference>
<keyword evidence="8" id="KW-1185">Reference proteome</keyword>
<dbReference type="PRINTS" id="PR00131">
    <property type="entry name" value="GLHYDRLASE1"/>
</dbReference>
<dbReference type="Pfam" id="PF00232">
    <property type="entry name" value="Glyco_hydro_1"/>
    <property type="match status" value="2"/>
</dbReference>
<dbReference type="Gene3D" id="3.20.20.80">
    <property type="entry name" value="Glycosidases"/>
    <property type="match status" value="1"/>
</dbReference>
<keyword evidence="3" id="KW-0238">DNA-binding</keyword>
<dbReference type="InterPro" id="IPR001360">
    <property type="entry name" value="Glyco_hydro_1"/>
</dbReference>
<evidence type="ECO:0000259" key="6">
    <source>
        <dbReference type="PROSITE" id="PS51005"/>
    </source>
</evidence>
<dbReference type="Pfam" id="PF02365">
    <property type="entry name" value="NAM"/>
    <property type="match status" value="1"/>
</dbReference>
<dbReference type="SUPFAM" id="SSF51445">
    <property type="entry name" value="(Trans)glycosidases"/>
    <property type="match status" value="1"/>
</dbReference>
<keyword evidence="4" id="KW-0804">Transcription</keyword>
<protein>
    <recommendedName>
        <fullName evidence="6">NAC domain-containing protein</fullName>
    </recommendedName>
</protein>
<dbReference type="PROSITE" id="PS51005">
    <property type="entry name" value="NAC"/>
    <property type="match status" value="2"/>
</dbReference>
<dbReference type="GO" id="GO:0004553">
    <property type="term" value="F:hydrolase activity, hydrolyzing O-glycosyl compounds"/>
    <property type="evidence" value="ECO:0007669"/>
    <property type="project" value="InterPro"/>
</dbReference>
<evidence type="ECO:0000256" key="2">
    <source>
        <dbReference type="ARBA" id="ARBA00023015"/>
    </source>
</evidence>
<keyword evidence="2" id="KW-0805">Transcription regulation</keyword>
<dbReference type="EMBL" id="LR999452">
    <property type="protein sequence ID" value="CAE5962681.1"/>
    <property type="molecule type" value="Genomic_DNA"/>
</dbReference>
<evidence type="ECO:0000256" key="1">
    <source>
        <dbReference type="ARBA" id="ARBA00010838"/>
    </source>
</evidence>
<evidence type="ECO:0000256" key="3">
    <source>
        <dbReference type="ARBA" id="ARBA00023125"/>
    </source>
</evidence>
<organism evidence="7 8">
    <name type="scientific">Arabidopsis arenosa</name>
    <name type="common">Sand rock-cress</name>
    <name type="synonym">Cardaminopsis arenosa</name>
    <dbReference type="NCBI Taxonomy" id="38785"/>
    <lineage>
        <taxon>Eukaryota</taxon>
        <taxon>Viridiplantae</taxon>
        <taxon>Streptophyta</taxon>
        <taxon>Embryophyta</taxon>
        <taxon>Tracheophyta</taxon>
        <taxon>Spermatophyta</taxon>
        <taxon>Magnoliopsida</taxon>
        <taxon>eudicotyledons</taxon>
        <taxon>Gunneridae</taxon>
        <taxon>Pentapetalae</taxon>
        <taxon>rosids</taxon>
        <taxon>malvids</taxon>
        <taxon>Brassicales</taxon>
        <taxon>Brassicaceae</taxon>
        <taxon>Camelineae</taxon>
        <taxon>Arabidopsis</taxon>
    </lineage>
</organism>
<name>A0A8S1ZLE5_ARAAE</name>
<dbReference type="FunFam" id="2.170.150.80:FF:000016">
    <property type="entry name" value="Apical meristem formation protein-related"/>
    <property type="match status" value="1"/>
</dbReference>
<dbReference type="Proteomes" id="UP000682877">
    <property type="component" value="Chromosome 2"/>
</dbReference>
<evidence type="ECO:0000313" key="8">
    <source>
        <dbReference type="Proteomes" id="UP000682877"/>
    </source>
</evidence>
<dbReference type="GO" id="GO:0006355">
    <property type="term" value="P:regulation of DNA-templated transcription"/>
    <property type="evidence" value="ECO:0007669"/>
    <property type="project" value="InterPro"/>
</dbReference>
<reference evidence="7" key="1">
    <citation type="submission" date="2021-01" db="EMBL/GenBank/DDBJ databases">
        <authorList>
            <person name="Bezrukov I."/>
        </authorList>
    </citation>
    <scope>NUCLEOTIDE SEQUENCE</scope>
</reference>
<dbReference type="InterPro" id="IPR017853">
    <property type="entry name" value="GH"/>
</dbReference>
<evidence type="ECO:0000256" key="5">
    <source>
        <dbReference type="ARBA" id="ARBA00023242"/>
    </source>
</evidence>
<dbReference type="PANTHER" id="PTHR31124:SF7">
    <property type="entry name" value="APICAL MERISTEM FORMATION PROTEIN-RELATED"/>
    <property type="match status" value="1"/>
</dbReference>
<dbReference type="InterPro" id="IPR036093">
    <property type="entry name" value="NAC_dom_sf"/>
</dbReference>